<evidence type="ECO:0000256" key="1">
    <source>
        <dbReference type="ARBA" id="ARBA00023015"/>
    </source>
</evidence>
<proteinExistence type="predicted"/>
<keyword evidence="2" id="KW-0238">DNA-binding</keyword>
<keyword evidence="3" id="KW-0804">Transcription</keyword>
<accession>A0ABW0HV51</accession>
<dbReference type="Pfam" id="PF01381">
    <property type="entry name" value="HTH_3"/>
    <property type="match status" value="1"/>
</dbReference>
<dbReference type="PANTHER" id="PTHR46797:SF23">
    <property type="entry name" value="HTH-TYPE TRANSCRIPTIONAL REGULATOR SUTR"/>
    <property type="match status" value="1"/>
</dbReference>
<sequence length="115" mass="13180">MSEILALVGERIRNFRKEKGLSQEELAHLASLHPTYIGQIERAEKNVTLESLDKLTRALGISLETLFQHIQPASDEDAAYTLPQLVTLLQTKSLEDQQYALKLIQQMLDWKYTKI</sequence>
<dbReference type="CDD" id="cd00093">
    <property type="entry name" value="HTH_XRE"/>
    <property type="match status" value="1"/>
</dbReference>
<evidence type="ECO:0000259" key="4">
    <source>
        <dbReference type="PROSITE" id="PS50943"/>
    </source>
</evidence>
<dbReference type="Proteomes" id="UP001596113">
    <property type="component" value="Unassembled WGS sequence"/>
</dbReference>
<dbReference type="InterPro" id="IPR050807">
    <property type="entry name" value="TransReg_Diox_bact_type"/>
</dbReference>
<keyword evidence="1" id="KW-0805">Transcription regulation</keyword>
<name>A0ABW0HV51_9BACL</name>
<dbReference type="Gene3D" id="1.10.260.40">
    <property type="entry name" value="lambda repressor-like DNA-binding domains"/>
    <property type="match status" value="1"/>
</dbReference>
<reference evidence="6" key="1">
    <citation type="journal article" date="2019" name="Int. J. Syst. Evol. Microbiol.">
        <title>The Global Catalogue of Microorganisms (GCM) 10K type strain sequencing project: providing services to taxonomists for standard genome sequencing and annotation.</title>
        <authorList>
            <consortium name="The Broad Institute Genomics Platform"/>
            <consortium name="The Broad Institute Genome Sequencing Center for Infectious Disease"/>
            <person name="Wu L."/>
            <person name="Ma J."/>
        </authorList>
    </citation>
    <scope>NUCLEOTIDE SEQUENCE [LARGE SCALE GENOMIC DNA]</scope>
    <source>
        <strain evidence="6">CGMCC 1.18575</strain>
    </source>
</reference>
<dbReference type="InterPro" id="IPR001387">
    <property type="entry name" value="Cro/C1-type_HTH"/>
</dbReference>
<feature type="domain" description="HTH cro/C1-type" evidence="4">
    <location>
        <begin position="12"/>
        <end position="66"/>
    </location>
</feature>
<evidence type="ECO:0000313" key="6">
    <source>
        <dbReference type="Proteomes" id="UP001596113"/>
    </source>
</evidence>
<dbReference type="SMART" id="SM00530">
    <property type="entry name" value="HTH_XRE"/>
    <property type="match status" value="1"/>
</dbReference>
<dbReference type="InterPro" id="IPR010982">
    <property type="entry name" value="Lambda_DNA-bd_dom_sf"/>
</dbReference>
<dbReference type="EMBL" id="JBHSMI010000028">
    <property type="protein sequence ID" value="MFC5405100.1"/>
    <property type="molecule type" value="Genomic_DNA"/>
</dbReference>
<dbReference type="PANTHER" id="PTHR46797">
    <property type="entry name" value="HTH-TYPE TRANSCRIPTIONAL REGULATOR"/>
    <property type="match status" value="1"/>
</dbReference>
<dbReference type="PROSITE" id="PS50943">
    <property type="entry name" value="HTH_CROC1"/>
    <property type="match status" value="1"/>
</dbReference>
<gene>
    <name evidence="5" type="ORF">ACFPOF_20365</name>
</gene>
<evidence type="ECO:0000313" key="5">
    <source>
        <dbReference type="EMBL" id="MFC5405100.1"/>
    </source>
</evidence>
<dbReference type="SUPFAM" id="SSF47413">
    <property type="entry name" value="lambda repressor-like DNA-binding domains"/>
    <property type="match status" value="1"/>
</dbReference>
<protein>
    <submittedName>
        <fullName evidence="5">Helix-turn-helix domain-containing protein</fullName>
    </submittedName>
</protein>
<dbReference type="RefSeq" id="WP_378135987.1">
    <property type="nucleotide sequence ID" value="NZ_JBHSMI010000028.1"/>
</dbReference>
<comment type="caution">
    <text evidence="5">The sequence shown here is derived from an EMBL/GenBank/DDBJ whole genome shotgun (WGS) entry which is preliminary data.</text>
</comment>
<evidence type="ECO:0000256" key="2">
    <source>
        <dbReference type="ARBA" id="ARBA00023125"/>
    </source>
</evidence>
<organism evidence="5 6">
    <name type="scientific">Cohnella soli</name>
    <dbReference type="NCBI Taxonomy" id="425005"/>
    <lineage>
        <taxon>Bacteria</taxon>
        <taxon>Bacillati</taxon>
        <taxon>Bacillota</taxon>
        <taxon>Bacilli</taxon>
        <taxon>Bacillales</taxon>
        <taxon>Paenibacillaceae</taxon>
        <taxon>Cohnella</taxon>
    </lineage>
</organism>
<evidence type="ECO:0000256" key="3">
    <source>
        <dbReference type="ARBA" id="ARBA00023163"/>
    </source>
</evidence>
<keyword evidence="6" id="KW-1185">Reference proteome</keyword>